<dbReference type="RefSeq" id="XP_031850909.1">
    <property type="nucleotide sequence ID" value="XM_031995018.1"/>
</dbReference>
<dbReference type="GO" id="GO:0046933">
    <property type="term" value="F:proton-transporting ATP synthase activity, rotational mechanism"/>
    <property type="evidence" value="ECO:0007669"/>
    <property type="project" value="TreeGrafter"/>
</dbReference>
<accession>A0A5E8AZF9</accession>
<dbReference type="OrthoDB" id="5561579at2759"/>
<dbReference type="PANTHER" id="PTHR28161:SF1">
    <property type="entry name" value="ATP SYNTHASE SUBUNIT F, MITOCHONDRIAL"/>
    <property type="match status" value="1"/>
</dbReference>
<evidence type="ECO:0000313" key="2">
    <source>
        <dbReference type="Proteomes" id="UP000398389"/>
    </source>
</evidence>
<dbReference type="PANTHER" id="PTHR28161">
    <property type="entry name" value="ATP SYNTHASE SUBUNIT F, MITOCHONDRIAL"/>
    <property type="match status" value="1"/>
</dbReference>
<dbReference type="InterPro" id="IPR019727">
    <property type="entry name" value="ATP_synth_F0_fsu_mt_fun"/>
</dbReference>
<dbReference type="GeneID" id="43579118"/>
<dbReference type="EMBL" id="CABVLU010000001">
    <property type="protein sequence ID" value="VVT44084.1"/>
    <property type="molecule type" value="Genomic_DNA"/>
</dbReference>
<gene>
    <name evidence="1" type="ORF">SAPINGB_P000294</name>
</gene>
<name>A0A5E8AZF9_9ASCO</name>
<organism evidence="1 2">
    <name type="scientific">Magnusiomyces paraingens</name>
    <dbReference type="NCBI Taxonomy" id="2606893"/>
    <lineage>
        <taxon>Eukaryota</taxon>
        <taxon>Fungi</taxon>
        <taxon>Dikarya</taxon>
        <taxon>Ascomycota</taxon>
        <taxon>Saccharomycotina</taxon>
        <taxon>Dipodascomycetes</taxon>
        <taxon>Dipodascales</taxon>
        <taxon>Dipodascaceae</taxon>
        <taxon>Magnusiomyces</taxon>
    </lineage>
</organism>
<protein>
    <recommendedName>
        <fullName evidence="3">ATP synthase subunit f, mitochondrial</fullName>
    </recommendedName>
</protein>
<dbReference type="Proteomes" id="UP000398389">
    <property type="component" value="Unassembled WGS sequence"/>
</dbReference>
<proteinExistence type="predicted"/>
<dbReference type="AlphaFoldDB" id="A0A5E8AZF9"/>
<evidence type="ECO:0000313" key="1">
    <source>
        <dbReference type="EMBL" id="VVT44084.1"/>
    </source>
</evidence>
<keyword evidence="2" id="KW-1185">Reference proteome</keyword>
<dbReference type="Pfam" id="PF10791">
    <property type="entry name" value="F1F0-ATPsyn_F"/>
    <property type="match status" value="1"/>
</dbReference>
<sequence>MSQVFKRGLSTLIPPKIASSANIGAAPNAKRMVNVVNFYKALPRGEAPAPQKSSGIIGWYKAKYFDKGSSAPLLHLIIAGFLFGYANDYHFHLSHEHEH</sequence>
<evidence type="ECO:0008006" key="3">
    <source>
        <dbReference type="Google" id="ProtNLM"/>
    </source>
</evidence>
<reference evidence="1 2" key="1">
    <citation type="submission" date="2019-09" db="EMBL/GenBank/DDBJ databases">
        <authorList>
            <person name="Brejova B."/>
        </authorList>
    </citation>
    <scope>NUCLEOTIDE SEQUENCE [LARGE SCALE GENOMIC DNA]</scope>
</reference>